<reference evidence="7 8" key="2">
    <citation type="journal article" date="2023" name="Mol. Biol. Evol.">
        <title>Genomics of Secondarily Temperate Adaptation in the Only Non-Antarctic Icefish.</title>
        <authorList>
            <person name="Rivera-Colon A.G."/>
            <person name="Rayamajhi N."/>
            <person name="Minhas B.F."/>
            <person name="Madrigal G."/>
            <person name="Bilyk K.T."/>
            <person name="Yoon V."/>
            <person name="Hune M."/>
            <person name="Gregory S."/>
            <person name="Cheng C.H.C."/>
            <person name="Catchen J.M."/>
        </authorList>
    </citation>
    <scope>NUCLEOTIDE SEQUENCE [LARGE SCALE GENOMIC DNA]</scope>
    <source>
        <strain evidence="7">JMC-PN-2008</strain>
    </source>
</reference>
<dbReference type="GO" id="GO:0016020">
    <property type="term" value="C:membrane"/>
    <property type="evidence" value="ECO:0007669"/>
    <property type="project" value="UniProtKB-SubCell"/>
</dbReference>
<dbReference type="AlphaFoldDB" id="A0AAN7X7T2"/>
<dbReference type="InterPro" id="IPR038213">
    <property type="entry name" value="IFI6/IFI27-like_sf"/>
</dbReference>
<protein>
    <submittedName>
        <fullName evidence="7">Uncharacterized protein</fullName>
    </submittedName>
</protein>
<name>A0AAN7X7T2_ELEMC</name>
<sequence length="203" mass="20724">METYGNISNLTKPAHRLYKHFALRSVEVSHLIEKADAHSKSLEMERLCEAYFNATGGAGTKDLNPDILSQVGYTSLDEILQVIFGEIKSGSFWILWALLKAILSSLLGGGWFWGAAGGAATVMATPVILGLLGFTSGGIAAGSIAANLMSMAATANGGGVAAGSIVAILQSLGATGAGLGGAAAGAVTGELIAWMLSTICHQI</sequence>
<evidence type="ECO:0000256" key="1">
    <source>
        <dbReference type="ARBA" id="ARBA00004141"/>
    </source>
</evidence>
<dbReference type="PANTHER" id="PTHR16932:SF18">
    <property type="entry name" value="INTERFERON, ALPHA-INDUCIBLE PROTEIN 27-LIKE 2"/>
    <property type="match status" value="1"/>
</dbReference>
<evidence type="ECO:0000256" key="4">
    <source>
        <dbReference type="ARBA" id="ARBA00022989"/>
    </source>
</evidence>
<evidence type="ECO:0000256" key="2">
    <source>
        <dbReference type="ARBA" id="ARBA00007262"/>
    </source>
</evidence>
<dbReference type="PANTHER" id="PTHR16932">
    <property type="entry name" value="INTERFERON ALPHA-INDUCIBLE PROTEIN 27"/>
    <property type="match status" value="1"/>
</dbReference>
<keyword evidence="4 6" id="KW-1133">Transmembrane helix</keyword>
<evidence type="ECO:0000313" key="7">
    <source>
        <dbReference type="EMBL" id="KAK5857210.1"/>
    </source>
</evidence>
<organism evidence="7 8">
    <name type="scientific">Eleginops maclovinus</name>
    <name type="common">Patagonian blennie</name>
    <name type="synonym">Eleginus maclovinus</name>
    <dbReference type="NCBI Taxonomy" id="56733"/>
    <lineage>
        <taxon>Eukaryota</taxon>
        <taxon>Metazoa</taxon>
        <taxon>Chordata</taxon>
        <taxon>Craniata</taxon>
        <taxon>Vertebrata</taxon>
        <taxon>Euteleostomi</taxon>
        <taxon>Actinopterygii</taxon>
        <taxon>Neopterygii</taxon>
        <taxon>Teleostei</taxon>
        <taxon>Neoteleostei</taxon>
        <taxon>Acanthomorphata</taxon>
        <taxon>Eupercaria</taxon>
        <taxon>Perciformes</taxon>
        <taxon>Notothenioidei</taxon>
        <taxon>Eleginopidae</taxon>
        <taxon>Eleginops</taxon>
    </lineage>
</organism>
<dbReference type="InterPro" id="IPR009311">
    <property type="entry name" value="IFI6/IFI27-like"/>
</dbReference>
<evidence type="ECO:0000256" key="3">
    <source>
        <dbReference type="ARBA" id="ARBA00022692"/>
    </source>
</evidence>
<keyword evidence="8" id="KW-1185">Reference proteome</keyword>
<dbReference type="Proteomes" id="UP001346869">
    <property type="component" value="Unassembled WGS sequence"/>
</dbReference>
<reference evidence="7 8" key="1">
    <citation type="journal article" date="2023" name="Genes (Basel)">
        <title>Chromosome-Level Genome Assembly and Circadian Gene Repertoire of the Patagonia Blennie Eleginops maclovinus-The Closest Ancestral Proxy of Antarctic Cryonotothenioids.</title>
        <authorList>
            <person name="Cheng C.C."/>
            <person name="Rivera-Colon A.G."/>
            <person name="Minhas B.F."/>
            <person name="Wilson L."/>
            <person name="Rayamajhi N."/>
            <person name="Vargas-Chacoff L."/>
            <person name="Catchen J.M."/>
        </authorList>
    </citation>
    <scope>NUCLEOTIDE SEQUENCE [LARGE SCALE GENOMIC DNA]</scope>
    <source>
        <strain evidence="7">JMC-PN-2008</strain>
    </source>
</reference>
<comment type="subcellular location">
    <subcellularLocation>
        <location evidence="1">Membrane</location>
        <topology evidence="1">Multi-pass membrane protein</topology>
    </subcellularLocation>
</comment>
<gene>
    <name evidence="7" type="ORF">PBY51_010468</name>
</gene>
<dbReference type="Gene3D" id="6.10.110.10">
    <property type="match status" value="1"/>
</dbReference>
<accession>A0AAN7X7T2</accession>
<evidence type="ECO:0000313" key="8">
    <source>
        <dbReference type="Proteomes" id="UP001346869"/>
    </source>
</evidence>
<feature type="transmembrane region" description="Helical" evidence="6">
    <location>
        <begin position="119"/>
        <end position="141"/>
    </location>
</feature>
<feature type="transmembrane region" description="Helical" evidence="6">
    <location>
        <begin position="93"/>
        <end position="113"/>
    </location>
</feature>
<proteinExistence type="inferred from homology"/>
<keyword evidence="5 6" id="KW-0472">Membrane</keyword>
<comment type="similarity">
    <text evidence="2">Belongs to the IFI6/IFI27 family.</text>
</comment>
<dbReference type="Pfam" id="PF06140">
    <property type="entry name" value="Ifi-6-16"/>
    <property type="match status" value="1"/>
</dbReference>
<keyword evidence="3 6" id="KW-0812">Transmembrane</keyword>
<dbReference type="EMBL" id="JAUZQC010000016">
    <property type="protein sequence ID" value="KAK5857210.1"/>
    <property type="molecule type" value="Genomic_DNA"/>
</dbReference>
<evidence type="ECO:0000256" key="6">
    <source>
        <dbReference type="SAM" id="Phobius"/>
    </source>
</evidence>
<comment type="caution">
    <text evidence="7">The sequence shown here is derived from an EMBL/GenBank/DDBJ whole genome shotgun (WGS) entry which is preliminary data.</text>
</comment>
<evidence type="ECO:0000256" key="5">
    <source>
        <dbReference type="ARBA" id="ARBA00023136"/>
    </source>
</evidence>